<accession>A0ABX7AWW8</accession>
<protein>
    <submittedName>
        <fullName evidence="1">Uncharacterized protein</fullName>
    </submittedName>
</protein>
<evidence type="ECO:0000313" key="2">
    <source>
        <dbReference type="Proteomes" id="UP000596049"/>
    </source>
</evidence>
<evidence type="ECO:0000313" key="1">
    <source>
        <dbReference type="EMBL" id="QQP14276.1"/>
    </source>
</evidence>
<dbReference type="RefSeq" id="WP_053593631.1">
    <property type="nucleotide sequence ID" value="NZ_CP067341.1"/>
</dbReference>
<keyword evidence="2" id="KW-1185">Reference proteome</keyword>
<dbReference type="EMBL" id="CP067341">
    <property type="protein sequence ID" value="QQP14276.1"/>
    <property type="molecule type" value="Genomic_DNA"/>
</dbReference>
<name>A0ABX7AWW8_9BACI</name>
<reference evidence="1 2" key="1">
    <citation type="submission" date="2020-01" db="EMBL/GenBank/DDBJ databases">
        <authorList>
            <person name="Liu G."/>
            <person name="Liu B."/>
        </authorList>
    </citation>
    <scope>NUCLEOTIDE SEQUENCE [LARGE SCALE GENOMIC DNA]</scope>
    <source>
        <strain evidence="1 2">FJAT-51161</strain>
    </source>
</reference>
<organism evidence="1 2">
    <name type="scientific">Lysinibacillus agricola</name>
    <dbReference type="NCBI Taxonomy" id="2590012"/>
    <lineage>
        <taxon>Bacteria</taxon>
        <taxon>Bacillati</taxon>
        <taxon>Bacillota</taxon>
        <taxon>Bacilli</taxon>
        <taxon>Bacillales</taxon>
        <taxon>Bacillaceae</taxon>
        <taxon>Lysinibacillus</taxon>
    </lineage>
</organism>
<proteinExistence type="predicted"/>
<sequence length="86" mass="9610">MREFPIFLRQNKGWVISVPTERFVAVASLASATMFICAKAKRQQQCLSVRKRSVSNNNNNISGVIGSTLTHRKANSLERKSPSFKA</sequence>
<dbReference type="Proteomes" id="UP000596049">
    <property type="component" value="Chromosome"/>
</dbReference>
<gene>
    <name evidence="1" type="ORF">FJQ98_09780</name>
</gene>